<keyword evidence="2" id="KW-1185">Reference proteome</keyword>
<dbReference type="Proteomes" id="UP000218282">
    <property type="component" value="Unassembled WGS sequence"/>
</dbReference>
<dbReference type="EMBL" id="JXJW01000008">
    <property type="protein sequence ID" value="PCS07031.1"/>
    <property type="molecule type" value="Genomic_DNA"/>
</dbReference>
<reference evidence="1 2" key="1">
    <citation type="submission" date="2014-12" db="EMBL/GenBank/DDBJ databases">
        <title>Draft genome sequences of 10 type strains of Lactococcus.</title>
        <authorList>
            <person name="Sun Z."/>
            <person name="Zhong Z."/>
            <person name="Liu W."/>
            <person name="Zhang W."/>
            <person name="Zhang H."/>
        </authorList>
    </citation>
    <scope>NUCLEOTIDE SEQUENCE [LARGE SCALE GENOMIC DNA]</scope>
    <source>
        <strain evidence="1 2">DSM 6634</strain>
    </source>
</reference>
<gene>
    <name evidence="1" type="ORF">RU86_GL002143</name>
</gene>
<protein>
    <submittedName>
        <fullName evidence="1">Uncharacterized protein</fullName>
    </submittedName>
</protein>
<name>A0A2A5S0N0_9LACT</name>
<proteinExistence type="predicted"/>
<evidence type="ECO:0000313" key="2">
    <source>
        <dbReference type="Proteomes" id="UP000218282"/>
    </source>
</evidence>
<dbReference type="AlphaFoldDB" id="A0A2A5S0N0"/>
<evidence type="ECO:0000313" key="1">
    <source>
        <dbReference type="EMBL" id="PCS07031.1"/>
    </source>
</evidence>
<sequence>MIKAFFALIIYEMPSRSLPSDKGSQLEKLKVIIFVENEDTLNADYLLRHF</sequence>
<organism evidence="1 2">
    <name type="scientific">Pseudolactococcus piscium</name>
    <dbReference type="NCBI Taxonomy" id="1364"/>
    <lineage>
        <taxon>Bacteria</taxon>
        <taxon>Bacillati</taxon>
        <taxon>Bacillota</taxon>
        <taxon>Bacilli</taxon>
        <taxon>Lactobacillales</taxon>
        <taxon>Streptococcaceae</taxon>
        <taxon>Pseudolactococcus</taxon>
    </lineage>
</organism>
<accession>A0A2A5S0N0</accession>
<comment type="caution">
    <text evidence="1">The sequence shown here is derived from an EMBL/GenBank/DDBJ whole genome shotgun (WGS) entry which is preliminary data.</text>
</comment>